<evidence type="ECO:0000256" key="5">
    <source>
        <dbReference type="ARBA" id="ARBA00022692"/>
    </source>
</evidence>
<dbReference type="PANTHER" id="PTHR30474">
    <property type="entry name" value="CELL CYCLE PROTEIN"/>
    <property type="match status" value="1"/>
</dbReference>
<dbReference type="AlphaFoldDB" id="A0A7C1J081"/>
<dbReference type="NCBIfam" id="TIGR02210">
    <property type="entry name" value="rodA_shape"/>
    <property type="match status" value="1"/>
</dbReference>
<name>A0A7C1J081_9THEO</name>
<dbReference type="GO" id="GO:0009252">
    <property type="term" value="P:peptidoglycan biosynthetic process"/>
    <property type="evidence" value="ECO:0007669"/>
    <property type="project" value="UniProtKB-UniRule"/>
</dbReference>
<dbReference type="Pfam" id="PF01098">
    <property type="entry name" value="FTSW_RODA_SPOVE"/>
    <property type="match status" value="1"/>
</dbReference>
<feature type="transmembrane region" description="Helical" evidence="11">
    <location>
        <begin position="79"/>
        <end position="98"/>
    </location>
</feature>
<evidence type="ECO:0000256" key="7">
    <source>
        <dbReference type="ARBA" id="ARBA00022984"/>
    </source>
</evidence>
<dbReference type="PROSITE" id="PS00428">
    <property type="entry name" value="FTSW_RODA_SPOVE"/>
    <property type="match status" value="1"/>
</dbReference>
<evidence type="ECO:0000256" key="6">
    <source>
        <dbReference type="ARBA" id="ARBA00022960"/>
    </source>
</evidence>
<evidence type="ECO:0000256" key="1">
    <source>
        <dbReference type="ARBA" id="ARBA00004141"/>
    </source>
</evidence>
<feature type="transmembrane region" description="Helical" evidence="11">
    <location>
        <begin position="50"/>
        <end position="67"/>
    </location>
</feature>
<keyword evidence="5 11" id="KW-0812">Transmembrane</keyword>
<keyword evidence="8 11" id="KW-1133">Transmembrane helix</keyword>
<evidence type="ECO:0000256" key="11">
    <source>
        <dbReference type="HAMAP-Rule" id="MF_02079"/>
    </source>
</evidence>
<dbReference type="GO" id="GO:0071555">
    <property type="term" value="P:cell wall organization"/>
    <property type="evidence" value="ECO:0007669"/>
    <property type="project" value="UniProtKB-KW"/>
</dbReference>
<dbReference type="NCBIfam" id="NF037961">
    <property type="entry name" value="RodA_shape"/>
    <property type="match status" value="1"/>
</dbReference>
<dbReference type="GO" id="GO:0051301">
    <property type="term" value="P:cell division"/>
    <property type="evidence" value="ECO:0007669"/>
    <property type="project" value="InterPro"/>
</dbReference>
<keyword evidence="10 11" id="KW-0961">Cell wall biogenesis/degradation</keyword>
<keyword evidence="2 11" id="KW-1003">Cell membrane</keyword>
<keyword evidence="9 11" id="KW-0472">Membrane</keyword>
<dbReference type="GO" id="GO:0032153">
    <property type="term" value="C:cell division site"/>
    <property type="evidence" value="ECO:0007669"/>
    <property type="project" value="TreeGrafter"/>
</dbReference>
<keyword evidence="4 11" id="KW-0808">Transferase</keyword>
<dbReference type="InterPro" id="IPR018365">
    <property type="entry name" value="Cell_cycle_FtsW-rel_CS"/>
</dbReference>
<gene>
    <name evidence="11 12" type="primary">rodA</name>
    <name evidence="12" type="ORF">ENQ35_03765</name>
</gene>
<evidence type="ECO:0000256" key="2">
    <source>
        <dbReference type="ARBA" id="ARBA00022475"/>
    </source>
</evidence>
<dbReference type="UniPathway" id="UPA00219"/>
<dbReference type="HAMAP" id="MF_02079">
    <property type="entry name" value="PGT_RodA"/>
    <property type="match status" value="1"/>
</dbReference>
<accession>A0A7C1J081</accession>
<dbReference type="GO" id="GO:0008360">
    <property type="term" value="P:regulation of cell shape"/>
    <property type="evidence" value="ECO:0007669"/>
    <property type="project" value="UniProtKB-KW"/>
</dbReference>
<feature type="transmembrane region" description="Helical" evidence="11">
    <location>
        <begin position="282"/>
        <end position="299"/>
    </location>
</feature>
<dbReference type="InterPro" id="IPR011923">
    <property type="entry name" value="RodA/MrdB"/>
</dbReference>
<feature type="transmembrane region" description="Helical" evidence="11">
    <location>
        <begin position="344"/>
        <end position="366"/>
    </location>
</feature>
<dbReference type="GO" id="GO:0015648">
    <property type="term" value="F:lipid-linked peptidoglycan transporter activity"/>
    <property type="evidence" value="ECO:0007669"/>
    <property type="project" value="TreeGrafter"/>
</dbReference>
<keyword evidence="6 11" id="KW-0133">Cell shape</keyword>
<comment type="similarity">
    <text evidence="11">Belongs to the SEDS family. MrdB/RodA subfamily.</text>
</comment>
<comment type="function">
    <text evidence="11">Peptidoglycan polymerase that is essential for cell wall elongation.</text>
</comment>
<sequence length="378" mass="41987">MRVKRFLRTLDYTLLAVAGLIILYGLIAISSATHVTNPTGADAFSFVKRQVIWIAIGFTIAAFLICWRYEELPRYATVLYVVNLLLLAAVLFVGHTALGAQRWIKIGPFLLQPSEFAKFVIIITLANFLARREERLGRLRDLLPVFSFVGLPLLLVLKQPDLGTSLVFIAVTFSMLYMAGVRASLLLALGGTGLLAVCGWIWAHLHYGVWIPLKEYQLTRLTIFLDPWQDWQGAGYHMIQSQIALGSGGIWGRGLFNGTQNQLNFLPEQHTDFIFSVVGEELGFVGTAVLLLLYFLLLFRAVKIVTMAKDAFGRLVATGIVTMFVFHILVNIGMTMGIMPVTGIPLPLFSYGGSAMLTNIAAIGLLENIYARRQKILF</sequence>
<evidence type="ECO:0000313" key="12">
    <source>
        <dbReference type="EMBL" id="HDW51832.1"/>
    </source>
</evidence>
<protein>
    <recommendedName>
        <fullName evidence="11">Peptidoglycan glycosyltransferase RodA</fullName>
        <shortName evidence="11">PGT</shortName>
        <ecNumber evidence="11">2.4.99.28</ecNumber>
    </recommendedName>
    <alternativeName>
        <fullName evidence="11">Cell elongation protein RodA</fullName>
    </alternativeName>
    <alternativeName>
        <fullName evidence="11">Cell wall polymerase</fullName>
    </alternativeName>
    <alternativeName>
        <fullName evidence="11">Peptidoglycan polymerase</fullName>
        <shortName evidence="11">PG polymerase</shortName>
    </alternativeName>
</protein>
<proteinExistence type="inferred from homology"/>
<dbReference type="InterPro" id="IPR001182">
    <property type="entry name" value="FtsW/RodA"/>
</dbReference>
<evidence type="ECO:0000256" key="8">
    <source>
        <dbReference type="ARBA" id="ARBA00022989"/>
    </source>
</evidence>
<keyword evidence="7 11" id="KW-0573">Peptidoglycan synthesis</keyword>
<dbReference type="PANTHER" id="PTHR30474:SF1">
    <property type="entry name" value="PEPTIDOGLYCAN GLYCOSYLTRANSFERASE MRDB"/>
    <property type="match status" value="1"/>
</dbReference>
<comment type="pathway">
    <text evidence="11">Cell wall biogenesis; peptidoglycan biosynthesis.</text>
</comment>
<comment type="caution">
    <text evidence="12">The sequence shown here is derived from an EMBL/GenBank/DDBJ whole genome shotgun (WGS) entry which is preliminary data.</text>
</comment>
<reference evidence="12" key="1">
    <citation type="journal article" date="2020" name="mSystems">
        <title>Genome- and Community-Level Interaction Insights into Carbon Utilization and Element Cycling Functions of Hydrothermarchaeota in Hydrothermal Sediment.</title>
        <authorList>
            <person name="Zhou Z."/>
            <person name="Liu Y."/>
            <person name="Xu W."/>
            <person name="Pan J."/>
            <person name="Luo Z.H."/>
            <person name="Li M."/>
        </authorList>
    </citation>
    <scope>NUCLEOTIDE SEQUENCE [LARGE SCALE GENOMIC DNA]</scope>
    <source>
        <strain evidence="12">SpSt-301</strain>
    </source>
</reference>
<comment type="subcellular location">
    <subcellularLocation>
        <location evidence="11">Cell membrane</location>
        <topology evidence="11">Multi-pass membrane protein</topology>
    </subcellularLocation>
    <subcellularLocation>
        <location evidence="1">Membrane</location>
        <topology evidence="1">Multi-pass membrane protein</topology>
    </subcellularLocation>
</comment>
<evidence type="ECO:0000256" key="3">
    <source>
        <dbReference type="ARBA" id="ARBA00022676"/>
    </source>
</evidence>
<feature type="transmembrane region" description="Helical" evidence="11">
    <location>
        <begin position="110"/>
        <end position="130"/>
    </location>
</feature>
<dbReference type="EC" id="2.4.99.28" evidence="11"/>
<dbReference type="GO" id="GO:0008955">
    <property type="term" value="F:peptidoglycan glycosyltransferase activity"/>
    <property type="evidence" value="ECO:0007669"/>
    <property type="project" value="UniProtKB-UniRule"/>
</dbReference>
<comment type="catalytic activity">
    <reaction evidence="11">
        <text>[GlcNAc-(1-&gt;4)-Mur2Ac(oyl-L-Ala-gamma-D-Glu-L-Lys-D-Ala-D-Ala)](n)-di-trans,octa-cis-undecaprenyl diphosphate + beta-D-GlcNAc-(1-&gt;4)-Mur2Ac(oyl-L-Ala-gamma-D-Glu-L-Lys-D-Ala-D-Ala)-di-trans,octa-cis-undecaprenyl diphosphate = [GlcNAc-(1-&gt;4)-Mur2Ac(oyl-L-Ala-gamma-D-Glu-L-Lys-D-Ala-D-Ala)](n+1)-di-trans,octa-cis-undecaprenyl diphosphate + di-trans,octa-cis-undecaprenyl diphosphate + H(+)</text>
        <dbReference type="Rhea" id="RHEA:23708"/>
        <dbReference type="Rhea" id="RHEA-COMP:9602"/>
        <dbReference type="Rhea" id="RHEA-COMP:9603"/>
        <dbReference type="ChEBI" id="CHEBI:15378"/>
        <dbReference type="ChEBI" id="CHEBI:58405"/>
        <dbReference type="ChEBI" id="CHEBI:60033"/>
        <dbReference type="ChEBI" id="CHEBI:78435"/>
        <dbReference type="EC" id="2.4.99.28"/>
    </reaction>
</comment>
<evidence type="ECO:0000256" key="9">
    <source>
        <dbReference type="ARBA" id="ARBA00023136"/>
    </source>
</evidence>
<organism evidence="12">
    <name type="scientific">Ammonifex degensii</name>
    <dbReference type="NCBI Taxonomy" id="42838"/>
    <lineage>
        <taxon>Bacteria</taxon>
        <taxon>Bacillati</taxon>
        <taxon>Bacillota</taxon>
        <taxon>Clostridia</taxon>
        <taxon>Thermoanaerobacterales</taxon>
        <taxon>Thermoanaerobacteraceae</taxon>
        <taxon>Ammonifex</taxon>
    </lineage>
</organism>
<keyword evidence="3 11" id="KW-0328">Glycosyltransferase</keyword>
<feature type="transmembrane region" description="Helical" evidence="11">
    <location>
        <begin position="311"/>
        <end position="332"/>
    </location>
</feature>
<feature type="transmembrane region" description="Helical" evidence="11">
    <location>
        <begin position="12"/>
        <end position="30"/>
    </location>
</feature>
<feature type="transmembrane region" description="Helical" evidence="11">
    <location>
        <begin position="186"/>
        <end position="205"/>
    </location>
</feature>
<feature type="transmembrane region" description="Helical" evidence="11">
    <location>
        <begin position="163"/>
        <end position="179"/>
    </location>
</feature>
<evidence type="ECO:0000256" key="4">
    <source>
        <dbReference type="ARBA" id="ARBA00022679"/>
    </source>
</evidence>
<dbReference type="GO" id="GO:0005886">
    <property type="term" value="C:plasma membrane"/>
    <property type="evidence" value="ECO:0007669"/>
    <property type="project" value="UniProtKB-SubCell"/>
</dbReference>
<feature type="transmembrane region" description="Helical" evidence="11">
    <location>
        <begin position="142"/>
        <end position="157"/>
    </location>
</feature>
<evidence type="ECO:0000256" key="10">
    <source>
        <dbReference type="ARBA" id="ARBA00023316"/>
    </source>
</evidence>
<dbReference type="EMBL" id="DSMV01000231">
    <property type="protein sequence ID" value="HDW51832.1"/>
    <property type="molecule type" value="Genomic_DNA"/>
</dbReference>